<accession>A0A173USC7</accession>
<dbReference type="RefSeq" id="WP_055169957.1">
    <property type="nucleotide sequence ID" value="NZ_CYXX01000016.1"/>
</dbReference>
<proteinExistence type="predicted"/>
<reference evidence="1 2" key="1">
    <citation type="submission" date="2015-09" db="EMBL/GenBank/DDBJ databases">
        <authorList>
            <consortium name="Pathogen Informatics"/>
        </authorList>
    </citation>
    <scope>NUCLEOTIDE SEQUENCE [LARGE SCALE GENOMIC DNA]</scope>
    <source>
        <strain evidence="1 2">2789STDY5608887</strain>
    </source>
</reference>
<protein>
    <submittedName>
        <fullName evidence="1">Uncharacterized protein</fullName>
    </submittedName>
</protein>
<dbReference type="EMBL" id="CYXX01000016">
    <property type="protein sequence ID" value="CUN16895.1"/>
    <property type="molecule type" value="Genomic_DNA"/>
</dbReference>
<evidence type="ECO:0000313" key="1">
    <source>
        <dbReference type="EMBL" id="CUN16895.1"/>
    </source>
</evidence>
<dbReference type="Proteomes" id="UP000095453">
    <property type="component" value="Unassembled WGS sequence"/>
</dbReference>
<evidence type="ECO:0000313" key="2">
    <source>
        <dbReference type="Proteomes" id="UP000095453"/>
    </source>
</evidence>
<gene>
    <name evidence="1" type="ORF">ERS852444_02202</name>
</gene>
<organism evidence="1 2">
    <name type="scientific">Roseburia inulinivorans</name>
    <dbReference type="NCBI Taxonomy" id="360807"/>
    <lineage>
        <taxon>Bacteria</taxon>
        <taxon>Bacillati</taxon>
        <taxon>Bacillota</taxon>
        <taxon>Clostridia</taxon>
        <taxon>Lachnospirales</taxon>
        <taxon>Lachnospiraceae</taxon>
        <taxon>Roseburia</taxon>
    </lineage>
</organism>
<name>A0A173USC7_9FIRM</name>
<dbReference type="AlphaFoldDB" id="A0A173USC7"/>
<sequence>MKLKDVLLITNNNKGTEYKYLSSMKDYMTVLFRAFEGSETELAHAVQELCQTKENSQYAEVYLAANKTFHARFCSDEWELRNFLGGNHKMTEGEVSFDKDRCTKECLDVLTAYNMDHEGHPLIGALHYEKMEYDFRQGEVLHNLNGSDYSVLMVLNQNDLFLMALKSGQFLIAEGTRAYARYPKEGICSEDCIVRGIEWDRGIYLGNNLSEIDMDSIQKEYGINRNEVQEETGMDEEPEC</sequence>